<dbReference type="EMBL" id="MHTL01000006">
    <property type="protein sequence ID" value="OHA60927.1"/>
    <property type="molecule type" value="Genomic_DNA"/>
</dbReference>
<evidence type="ECO:0000313" key="2">
    <source>
        <dbReference type="EMBL" id="OHA60927.1"/>
    </source>
</evidence>
<gene>
    <name evidence="2" type="ORF">A2569_00110</name>
</gene>
<reference evidence="2 3" key="1">
    <citation type="journal article" date="2016" name="Nat. Commun.">
        <title>Thousands of microbial genomes shed light on interconnected biogeochemical processes in an aquifer system.</title>
        <authorList>
            <person name="Anantharaman K."/>
            <person name="Brown C.T."/>
            <person name="Hug L.A."/>
            <person name="Sharon I."/>
            <person name="Castelle C.J."/>
            <person name="Probst A.J."/>
            <person name="Thomas B.C."/>
            <person name="Singh A."/>
            <person name="Wilkins M.J."/>
            <person name="Karaoz U."/>
            <person name="Brodie E.L."/>
            <person name="Williams K.H."/>
            <person name="Hubbard S.S."/>
            <person name="Banfield J.F."/>
        </authorList>
    </citation>
    <scope>NUCLEOTIDE SEQUENCE [LARGE SCALE GENOMIC DNA]</scope>
</reference>
<evidence type="ECO:0000259" key="1">
    <source>
        <dbReference type="Pfam" id="PF12647"/>
    </source>
</evidence>
<proteinExistence type="predicted"/>
<name>A0A1G2QKG6_9BACT</name>
<dbReference type="AlphaFoldDB" id="A0A1G2QKG6"/>
<comment type="caution">
    <text evidence="2">The sequence shown here is derived from an EMBL/GenBank/DDBJ whole genome shotgun (WGS) entry which is preliminary data.</text>
</comment>
<feature type="domain" description="RNHCP" evidence="1">
    <location>
        <begin position="13"/>
        <end position="95"/>
    </location>
</feature>
<accession>A0A1G2QKG6</accession>
<dbReference type="Pfam" id="PF12647">
    <property type="entry name" value="RNHCP"/>
    <property type="match status" value="1"/>
</dbReference>
<organism evidence="2 3">
    <name type="scientific">Candidatus Vogelbacteria bacterium RIFOXYD1_FULL_51_18</name>
    <dbReference type="NCBI Taxonomy" id="1802440"/>
    <lineage>
        <taxon>Bacteria</taxon>
        <taxon>Candidatus Vogeliibacteriota</taxon>
    </lineage>
</organism>
<dbReference type="Proteomes" id="UP000177090">
    <property type="component" value="Unassembled WGS sequence"/>
</dbReference>
<sequence length="99" mass="11318">MLLKRPMFKRTKENFVCERCGESVTGDGYTNHCPLCLYSKHVDIYPGDRAESCNGLMMPIRLERKRDGFVIVHQCGRCGEERSVKARPEDTLSVLLDLP</sequence>
<dbReference type="STRING" id="1802440.A2569_00110"/>
<dbReference type="InterPro" id="IPR024439">
    <property type="entry name" value="RNHCP"/>
</dbReference>
<evidence type="ECO:0000313" key="3">
    <source>
        <dbReference type="Proteomes" id="UP000177090"/>
    </source>
</evidence>
<protein>
    <recommendedName>
        <fullName evidence="1">RNHCP domain-containing protein</fullName>
    </recommendedName>
</protein>